<dbReference type="InterPro" id="IPR003347">
    <property type="entry name" value="JmjC_dom"/>
</dbReference>
<evidence type="ECO:0000313" key="2">
    <source>
        <dbReference type="EMBL" id="MEA9355710.1"/>
    </source>
</evidence>
<reference evidence="2 3" key="1">
    <citation type="submission" date="2023-11" db="EMBL/GenBank/DDBJ databases">
        <title>A Novel Polar Bacteriovorax (B. antarcticus) Isolated from the Biocrust in Antarctica.</title>
        <authorList>
            <person name="Mun W."/>
            <person name="Choi S.Y."/>
            <person name="Mitchell R.J."/>
        </authorList>
    </citation>
    <scope>NUCLEOTIDE SEQUENCE [LARGE SCALE GENOMIC DNA]</scope>
    <source>
        <strain evidence="2 3">PP10</strain>
    </source>
</reference>
<dbReference type="Pfam" id="PF13621">
    <property type="entry name" value="Cupin_8"/>
    <property type="match status" value="1"/>
</dbReference>
<name>A0ABU5VVQ4_9BACT</name>
<dbReference type="Gene3D" id="2.60.120.650">
    <property type="entry name" value="Cupin"/>
    <property type="match status" value="1"/>
</dbReference>
<dbReference type="Proteomes" id="UP001302274">
    <property type="component" value="Unassembled WGS sequence"/>
</dbReference>
<protein>
    <submittedName>
        <fullName evidence="2">Cupin-like domain-containing protein</fullName>
    </submittedName>
</protein>
<organism evidence="2 3">
    <name type="scientific">Bacteriovorax antarcticus</name>
    <dbReference type="NCBI Taxonomy" id="3088717"/>
    <lineage>
        <taxon>Bacteria</taxon>
        <taxon>Pseudomonadati</taxon>
        <taxon>Bdellovibrionota</taxon>
        <taxon>Bacteriovoracia</taxon>
        <taxon>Bacteriovoracales</taxon>
        <taxon>Bacteriovoracaceae</taxon>
        <taxon>Bacteriovorax</taxon>
    </lineage>
</organism>
<comment type="caution">
    <text evidence="2">The sequence shown here is derived from an EMBL/GenBank/DDBJ whole genome shotgun (WGS) entry which is preliminary data.</text>
</comment>
<feature type="domain" description="JmjC" evidence="1">
    <location>
        <begin position="83"/>
        <end position="251"/>
    </location>
</feature>
<sequence length="291" mass="33305">MKDLKCFSGDIKTDLIDREPFRINHKLVDHPALSLENISKVILTHPKDKVMFSKGLDHLGINFDKALVKEKDKLDINEIVETIRTSNSYIAVRSAELHPSFKDLFQDILSDVEGFMKINKTGKKAHVPMIWLFIASPGAVTPFHFDRFSNFIMQIRGSKELAVFPPGHEAVVATRDTEAYLDWDVETPPWRDEMEAYAHKFNFKAGEAVHIPYTSGHYVKNGMDDISITLSVFYHSDETLMWSKAMRLNNRLRNRGYNPTPAKQSVVKDKLKATIFPYVNKLSTTLSKFKS</sequence>
<dbReference type="RefSeq" id="WP_323575338.1">
    <property type="nucleotide sequence ID" value="NZ_JAYGJQ010000001.1"/>
</dbReference>
<dbReference type="EMBL" id="JAYGJQ010000001">
    <property type="protein sequence ID" value="MEA9355710.1"/>
    <property type="molecule type" value="Genomic_DNA"/>
</dbReference>
<evidence type="ECO:0000313" key="3">
    <source>
        <dbReference type="Proteomes" id="UP001302274"/>
    </source>
</evidence>
<proteinExistence type="predicted"/>
<evidence type="ECO:0000259" key="1">
    <source>
        <dbReference type="PROSITE" id="PS51184"/>
    </source>
</evidence>
<dbReference type="SMART" id="SM00558">
    <property type="entry name" value="JmjC"/>
    <property type="match status" value="1"/>
</dbReference>
<keyword evidence="3" id="KW-1185">Reference proteome</keyword>
<dbReference type="PANTHER" id="PTHR12461:SF105">
    <property type="entry name" value="HYPOXIA-INDUCIBLE FACTOR 1-ALPHA INHIBITOR"/>
    <property type="match status" value="1"/>
</dbReference>
<accession>A0ABU5VVQ4</accession>
<dbReference type="PANTHER" id="PTHR12461">
    <property type="entry name" value="HYPOXIA-INDUCIBLE FACTOR 1 ALPHA INHIBITOR-RELATED"/>
    <property type="match status" value="1"/>
</dbReference>
<dbReference type="PROSITE" id="PS51184">
    <property type="entry name" value="JMJC"/>
    <property type="match status" value="1"/>
</dbReference>
<dbReference type="InterPro" id="IPR041667">
    <property type="entry name" value="Cupin_8"/>
</dbReference>
<dbReference type="SUPFAM" id="SSF51197">
    <property type="entry name" value="Clavaminate synthase-like"/>
    <property type="match status" value="1"/>
</dbReference>
<gene>
    <name evidence="2" type="ORF">SHI21_05845</name>
</gene>